<protein>
    <submittedName>
        <fullName evidence="1">Uncharacterized protein</fullName>
    </submittedName>
</protein>
<evidence type="ECO:0000313" key="1">
    <source>
        <dbReference type="EMBL" id="MDM9630132.1"/>
    </source>
</evidence>
<accession>A0ABT7WB45</accession>
<evidence type="ECO:0000313" key="2">
    <source>
        <dbReference type="Proteomes" id="UP001174839"/>
    </source>
</evidence>
<dbReference type="EMBL" id="JAUDUY010000001">
    <property type="protein sequence ID" value="MDM9630132.1"/>
    <property type="molecule type" value="Genomic_DNA"/>
</dbReference>
<name>A0ABT7WB45_9FLAO</name>
<dbReference type="RefSeq" id="WP_289723495.1">
    <property type="nucleotide sequence ID" value="NZ_JAUDUY010000001.1"/>
</dbReference>
<proteinExistence type="predicted"/>
<sequence length="133" mass="15463">MSQIISMLLSTLLLLQSAHLSVKDLAQLDDLLEHAAYHQQTFGDSFLTFLDKHYGSQKADHEKNHQEEQHDHEKLPFQQVPHQVLSQTHFFISQHFSWDTPLERKESQSHKYHYLLQTSGVFSAGVFQPPRLS</sequence>
<reference evidence="1" key="1">
    <citation type="submission" date="2023-06" db="EMBL/GenBank/DDBJ databases">
        <title>Robiginitalea aurantiacus sp. nov. and Algoriphagus sediminis sp. nov., isolated from coastal sediment.</title>
        <authorList>
            <person name="Zhou Z.Y."/>
            <person name="An J."/>
            <person name="Jia Y.W."/>
            <person name="Du Z.J."/>
        </authorList>
    </citation>
    <scope>NUCLEOTIDE SEQUENCE</scope>
    <source>
        <strain evidence="1">M39</strain>
    </source>
</reference>
<comment type="caution">
    <text evidence="1">The sequence shown here is derived from an EMBL/GenBank/DDBJ whole genome shotgun (WGS) entry which is preliminary data.</text>
</comment>
<gene>
    <name evidence="1" type="ORF">QU605_01525</name>
</gene>
<dbReference type="Proteomes" id="UP001174839">
    <property type="component" value="Unassembled WGS sequence"/>
</dbReference>
<keyword evidence="2" id="KW-1185">Reference proteome</keyword>
<organism evidence="1 2">
    <name type="scientific">Robiginitalea aurantiaca</name>
    <dbReference type="NCBI Taxonomy" id="3056915"/>
    <lineage>
        <taxon>Bacteria</taxon>
        <taxon>Pseudomonadati</taxon>
        <taxon>Bacteroidota</taxon>
        <taxon>Flavobacteriia</taxon>
        <taxon>Flavobacteriales</taxon>
        <taxon>Flavobacteriaceae</taxon>
        <taxon>Robiginitalea</taxon>
    </lineage>
</organism>